<accession>A0ABP7PQR8</accession>
<evidence type="ECO:0000313" key="6">
    <source>
        <dbReference type="Proteomes" id="UP001501337"/>
    </source>
</evidence>
<dbReference type="CDD" id="cd03141">
    <property type="entry name" value="GATase1_Hsp31_like"/>
    <property type="match status" value="1"/>
</dbReference>
<keyword evidence="6" id="KW-1185">Reference proteome</keyword>
<proteinExistence type="inferred from homology"/>
<dbReference type="InterPro" id="IPR002818">
    <property type="entry name" value="DJ-1/PfpI"/>
</dbReference>
<comment type="similarity">
    <text evidence="3">Belongs to the peptidase C56 family. HSP31-like subfamily.</text>
</comment>
<dbReference type="PANTHER" id="PTHR48094:SF11">
    <property type="entry name" value="GLUTATHIONE-INDEPENDENT GLYOXALASE HSP31-RELATED"/>
    <property type="match status" value="1"/>
</dbReference>
<evidence type="ECO:0000256" key="2">
    <source>
        <dbReference type="ARBA" id="ARBA00023239"/>
    </source>
</evidence>
<evidence type="ECO:0000313" key="5">
    <source>
        <dbReference type="EMBL" id="GAA3969653.1"/>
    </source>
</evidence>
<dbReference type="InterPro" id="IPR050325">
    <property type="entry name" value="Prot/Nucl_acid_deglycase"/>
</dbReference>
<dbReference type="PANTHER" id="PTHR48094">
    <property type="entry name" value="PROTEIN/NUCLEIC ACID DEGLYCASE DJ-1-RELATED"/>
    <property type="match status" value="1"/>
</dbReference>
<dbReference type="SUPFAM" id="SSF52317">
    <property type="entry name" value="Class I glutamine amidotransferase-like"/>
    <property type="match status" value="1"/>
</dbReference>
<gene>
    <name evidence="5" type="ORF">GCM10022278_29230</name>
</gene>
<evidence type="ECO:0000256" key="3">
    <source>
        <dbReference type="ARBA" id="ARBA00038493"/>
    </source>
</evidence>
<reference evidence="6" key="1">
    <citation type="journal article" date="2019" name="Int. J. Syst. Evol. Microbiol.">
        <title>The Global Catalogue of Microorganisms (GCM) 10K type strain sequencing project: providing services to taxonomists for standard genome sequencing and annotation.</title>
        <authorList>
            <consortium name="The Broad Institute Genomics Platform"/>
            <consortium name="The Broad Institute Genome Sequencing Center for Infectious Disease"/>
            <person name="Wu L."/>
            <person name="Ma J."/>
        </authorList>
    </citation>
    <scope>NUCLEOTIDE SEQUENCE [LARGE SCALE GENOMIC DNA]</scope>
    <source>
        <strain evidence="6">JCM 17555</strain>
    </source>
</reference>
<keyword evidence="5" id="KW-0315">Glutamine amidotransferase</keyword>
<dbReference type="RefSeq" id="WP_344807656.1">
    <property type="nucleotide sequence ID" value="NZ_BAABBO010000012.1"/>
</dbReference>
<dbReference type="Gene3D" id="3.40.50.880">
    <property type="match status" value="1"/>
</dbReference>
<dbReference type="EMBL" id="BAABBO010000012">
    <property type="protein sequence ID" value="GAA3969653.1"/>
    <property type="molecule type" value="Genomic_DNA"/>
</dbReference>
<protein>
    <submittedName>
        <fullName evidence="5">Type 1 glutamine amidotransferase domain-containing protein</fullName>
    </submittedName>
</protein>
<dbReference type="InterPro" id="IPR029062">
    <property type="entry name" value="Class_I_gatase-like"/>
</dbReference>
<evidence type="ECO:0000256" key="1">
    <source>
        <dbReference type="ARBA" id="ARBA00023016"/>
    </source>
</evidence>
<keyword evidence="2" id="KW-0456">Lyase</keyword>
<evidence type="ECO:0000259" key="4">
    <source>
        <dbReference type="Pfam" id="PF01965"/>
    </source>
</evidence>
<sequence length="235" mass="24985">MADHILIVVSGHQTLGDSGEPTGWFCSEVSHPLEVFREAGFNVTFCSPQGGATQPDPGSLDRSDPLNSKLLDNKADMESLATTFKPEELDGTAYKAIFFAGGHGTMWDFPDHAGLRKLIQSCYDSGNVVSAVCHGPAALVNAKLGDGSYLVAGKDVTCFTDSEEAAVEKDDIVPFLLESRMRERGATVHTAPDFGVCVQVSERLVTGQNPASAQATAQAVVDLVFNSDKRVVAHA</sequence>
<dbReference type="Pfam" id="PF01965">
    <property type="entry name" value="DJ-1_PfpI"/>
    <property type="match status" value="1"/>
</dbReference>
<dbReference type="Proteomes" id="UP001501337">
    <property type="component" value="Unassembled WGS sequence"/>
</dbReference>
<organism evidence="5 6">
    <name type="scientific">Allohahella marinimesophila</name>
    <dbReference type="NCBI Taxonomy" id="1054972"/>
    <lineage>
        <taxon>Bacteria</taxon>
        <taxon>Pseudomonadati</taxon>
        <taxon>Pseudomonadota</taxon>
        <taxon>Gammaproteobacteria</taxon>
        <taxon>Oceanospirillales</taxon>
        <taxon>Hahellaceae</taxon>
        <taxon>Allohahella</taxon>
    </lineage>
</organism>
<comment type="caution">
    <text evidence="5">The sequence shown here is derived from an EMBL/GenBank/DDBJ whole genome shotgun (WGS) entry which is preliminary data.</text>
</comment>
<feature type="domain" description="DJ-1/PfpI" evidence="4">
    <location>
        <begin position="28"/>
        <end position="221"/>
    </location>
</feature>
<keyword evidence="1" id="KW-0346">Stress response</keyword>
<name>A0ABP7PQR8_9GAMM</name>